<dbReference type="PANTHER" id="PTHR11685">
    <property type="entry name" value="RBR FAMILY RING FINGER AND IBR DOMAIN-CONTAINING"/>
    <property type="match status" value="1"/>
</dbReference>
<dbReference type="InterPro" id="IPR031127">
    <property type="entry name" value="E3_UB_ligase_RBR"/>
</dbReference>
<keyword evidence="12" id="KW-1185">Reference proteome</keyword>
<dbReference type="InterPro" id="IPR001841">
    <property type="entry name" value="Znf_RING"/>
</dbReference>
<evidence type="ECO:0000256" key="8">
    <source>
        <dbReference type="SAM" id="Phobius"/>
    </source>
</evidence>
<keyword evidence="8" id="KW-1133">Transmembrane helix</keyword>
<proteinExistence type="predicted"/>
<evidence type="ECO:0000256" key="1">
    <source>
        <dbReference type="ARBA" id="ARBA00022679"/>
    </source>
</evidence>
<feature type="domain" description="RING-type" evidence="10">
    <location>
        <begin position="2"/>
        <end position="242"/>
    </location>
</feature>
<evidence type="ECO:0000313" key="11">
    <source>
        <dbReference type="EMBL" id="CAI2367222.1"/>
    </source>
</evidence>
<dbReference type="Proteomes" id="UP001295684">
    <property type="component" value="Unassembled WGS sequence"/>
</dbReference>
<dbReference type="PROSITE" id="PS50089">
    <property type="entry name" value="ZF_RING_2"/>
    <property type="match status" value="1"/>
</dbReference>
<dbReference type="AlphaFoldDB" id="A0AAD1UIC4"/>
<keyword evidence="8" id="KW-0472">Membrane</keyword>
<dbReference type="PROSITE" id="PS51873">
    <property type="entry name" value="TRIAD"/>
    <property type="match status" value="1"/>
</dbReference>
<feature type="transmembrane region" description="Helical" evidence="8">
    <location>
        <begin position="275"/>
        <end position="299"/>
    </location>
</feature>
<reference evidence="11" key="1">
    <citation type="submission" date="2023-07" db="EMBL/GenBank/DDBJ databases">
        <authorList>
            <consortium name="AG Swart"/>
            <person name="Singh M."/>
            <person name="Singh A."/>
            <person name="Seah K."/>
            <person name="Emmerich C."/>
        </authorList>
    </citation>
    <scope>NUCLEOTIDE SEQUENCE</scope>
    <source>
        <strain evidence="11">DP1</strain>
    </source>
</reference>
<keyword evidence="4 7" id="KW-0863">Zinc-finger</keyword>
<dbReference type="Pfam" id="PF22191">
    <property type="entry name" value="IBR_1"/>
    <property type="match status" value="1"/>
</dbReference>
<sequence length="493" mass="56960">MNRGLCPVCYTNHVSSQAKLKCGFQVCTQCLVSWIESKATVEFVPKFVNKFERDAAKSELIPCINVECEKNLEGNHLDEKAGQKHTLGYKECFEFLQISQNQDSSERFSLCMLNLITINEKDFRKCPKSDCDYIGTLDLKPSRQLLSCEKCNFEWSDPALYPFCKRFILKVQNCFSYNSDTINNLQKVLKGEPCPNCGICIIKLDGCNHMVCGKCNYEFCWDCLGHYPNYNHAEFTFCPIRKLLMHAFIVYFLFQSINGKICMLSDTITQYEVSFFDWVVLLIAANIYAGIGLMFFLLLSETMNYYSMMGDFDEWAISCKTKFCWYLIYSFVYLASYASWSVVLFIHSEYFWSMLKCLCAEAVILIILLLLVAIVLCFVSVYKGAFGQAQETAQPQEYYQNYDSVNGYNSLALYHPSFEEPLIPSSVENREEEKRLEDRLDYEGLSPKQDIKKLELADLEAKIQTIIEITQKMSEENDRPLHDGMNRDISETI</sequence>
<keyword evidence="5" id="KW-0833">Ubl conjugation pathway</keyword>
<protein>
    <recommendedName>
        <fullName evidence="13">RING-type domain-containing protein</fullName>
    </recommendedName>
</protein>
<name>A0AAD1UIC4_EUPCR</name>
<evidence type="ECO:0000313" key="12">
    <source>
        <dbReference type="Proteomes" id="UP001295684"/>
    </source>
</evidence>
<evidence type="ECO:0000256" key="3">
    <source>
        <dbReference type="ARBA" id="ARBA00022737"/>
    </source>
</evidence>
<feature type="transmembrane region" description="Helical" evidence="8">
    <location>
        <begin position="325"/>
        <end position="346"/>
    </location>
</feature>
<evidence type="ECO:0000256" key="4">
    <source>
        <dbReference type="ARBA" id="ARBA00022771"/>
    </source>
</evidence>
<keyword evidence="6" id="KW-0862">Zinc</keyword>
<dbReference type="CDD" id="cd20336">
    <property type="entry name" value="Rcat_RBR"/>
    <property type="match status" value="1"/>
</dbReference>
<evidence type="ECO:0008006" key="13">
    <source>
        <dbReference type="Google" id="ProtNLM"/>
    </source>
</evidence>
<feature type="domain" description="RING-type" evidence="9">
    <location>
        <begin position="197"/>
        <end position="242"/>
    </location>
</feature>
<dbReference type="GO" id="GO:0004842">
    <property type="term" value="F:ubiquitin-protein transferase activity"/>
    <property type="evidence" value="ECO:0007669"/>
    <property type="project" value="InterPro"/>
</dbReference>
<organism evidence="11 12">
    <name type="scientific">Euplotes crassus</name>
    <dbReference type="NCBI Taxonomy" id="5936"/>
    <lineage>
        <taxon>Eukaryota</taxon>
        <taxon>Sar</taxon>
        <taxon>Alveolata</taxon>
        <taxon>Ciliophora</taxon>
        <taxon>Intramacronucleata</taxon>
        <taxon>Spirotrichea</taxon>
        <taxon>Hypotrichia</taxon>
        <taxon>Euplotida</taxon>
        <taxon>Euplotidae</taxon>
        <taxon>Moneuplotes</taxon>
    </lineage>
</organism>
<dbReference type="GO" id="GO:0008270">
    <property type="term" value="F:zinc ion binding"/>
    <property type="evidence" value="ECO:0007669"/>
    <property type="project" value="UniProtKB-KW"/>
</dbReference>
<accession>A0AAD1UIC4</accession>
<dbReference type="SUPFAM" id="SSF57850">
    <property type="entry name" value="RING/U-box"/>
    <property type="match status" value="1"/>
</dbReference>
<comment type="caution">
    <text evidence="11">The sequence shown here is derived from an EMBL/GenBank/DDBJ whole genome shotgun (WGS) entry which is preliminary data.</text>
</comment>
<keyword evidence="1" id="KW-0808">Transferase</keyword>
<evidence type="ECO:0000256" key="5">
    <source>
        <dbReference type="ARBA" id="ARBA00022786"/>
    </source>
</evidence>
<keyword evidence="2" id="KW-0479">Metal-binding</keyword>
<evidence type="ECO:0000256" key="2">
    <source>
        <dbReference type="ARBA" id="ARBA00022723"/>
    </source>
</evidence>
<gene>
    <name evidence="11" type="ORF">ECRASSUSDP1_LOCUS8501</name>
</gene>
<evidence type="ECO:0000256" key="7">
    <source>
        <dbReference type="PROSITE-ProRule" id="PRU00175"/>
    </source>
</evidence>
<evidence type="ECO:0000259" key="10">
    <source>
        <dbReference type="PROSITE" id="PS51873"/>
    </source>
</evidence>
<feature type="transmembrane region" description="Helical" evidence="8">
    <location>
        <begin position="358"/>
        <end position="382"/>
    </location>
</feature>
<keyword evidence="3" id="KW-0677">Repeat</keyword>
<dbReference type="GO" id="GO:0016567">
    <property type="term" value="P:protein ubiquitination"/>
    <property type="evidence" value="ECO:0007669"/>
    <property type="project" value="InterPro"/>
</dbReference>
<dbReference type="InterPro" id="IPR044066">
    <property type="entry name" value="TRIAD_supradom"/>
</dbReference>
<keyword evidence="8" id="KW-0812">Transmembrane</keyword>
<evidence type="ECO:0000259" key="9">
    <source>
        <dbReference type="PROSITE" id="PS50089"/>
    </source>
</evidence>
<dbReference type="Gene3D" id="1.20.120.1750">
    <property type="match status" value="1"/>
</dbReference>
<dbReference type="EMBL" id="CAMPGE010008323">
    <property type="protein sequence ID" value="CAI2367222.1"/>
    <property type="molecule type" value="Genomic_DNA"/>
</dbReference>
<evidence type="ECO:0000256" key="6">
    <source>
        <dbReference type="ARBA" id="ARBA00022833"/>
    </source>
</evidence>